<gene>
    <name evidence="2" type="ORF">QOZ84_16255</name>
</gene>
<sequence length="165" mass="19825">MDKNKFNKLEAMDQVEFINKELKNKSLTKISEELKISRKTIRNRFEKIGYIYDKQSNKYRLETNKEDEEDFNNTINTKLLLERMNSLERQIKTLEEEVKSIKERPKIKEYKEIDIKILDGETVSRCYRLNKEIQKEFSSFCKQNSSYKVQDILAAALIEYMDKCK</sequence>
<keyword evidence="1" id="KW-0175">Coiled coil</keyword>
<accession>A0ABT7EDS4</accession>
<proteinExistence type="predicted"/>
<dbReference type="Proteomes" id="UP001301012">
    <property type="component" value="Unassembled WGS sequence"/>
</dbReference>
<protein>
    <recommendedName>
        <fullName evidence="4">Helix-turn-helix type 11 domain-containing protein</fullName>
    </recommendedName>
</protein>
<evidence type="ECO:0000313" key="3">
    <source>
        <dbReference type="Proteomes" id="UP001301012"/>
    </source>
</evidence>
<comment type="caution">
    <text evidence="2">The sequence shown here is derived from an EMBL/GenBank/DDBJ whole genome shotgun (WGS) entry which is preliminary data.</text>
</comment>
<organism evidence="2 3">
    <name type="scientific">Romboutsia sedimentorum</name>
    <dbReference type="NCBI Taxonomy" id="1368474"/>
    <lineage>
        <taxon>Bacteria</taxon>
        <taxon>Bacillati</taxon>
        <taxon>Bacillota</taxon>
        <taxon>Clostridia</taxon>
        <taxon>Peptostreptococcales</taxon>
        <taxon>Peptostreptococcaceae</taxon>
        <taxon>Romboutsia</taxon>
    </lineage>
</organism>
<feature type="coiled-coil region" evidence="1">
    <location>
        <begin position="77"/>
        <end position="104"/>
    </location>
</feature>
<keyword evidence="3" id="KW-1185">Reference proteome</keyword>
<reference evidence="2 3" key="1">
    <citation type="submission" date="2023-05" db="EMBL/GenBank/DDBJ databases">
        <title>Rombocin, a short stable natural nisin variant, displays selective antimicrobial activity against Listeria monocytogenes and employs dual mode of action to kill target bacterial strains.</title>
        <authorList>
            <person name="Wambui J."/>
            <person name="Stephan R."/>
            <person name="Kuipers O.P."/>
        </authorList>
    </citation>
    <scope>NUCLEOTIDE SEQUENCE [LARGE SCALE GENOMIC DNA]</scope>
    <source>
        <strain evidence="2 3">RC002</strain>
    </source>
</reference>
<evidence type="ECO:0000313" key="2">
    <source>
        <dbReference type="EMBL" id="MDK2565084.1"/>
    </source>
</evidence>
<name>A0ABT7EDS4_9FIRM</name>
<dbReference type="EMBL" id="JASKYM010000019">
    <property type="protein sequence ID" value="MDK2565084.1"/>
    <property type="molecule type" value="Genomic_DNA"/>
</dbReference>
<dbReference type="RefSeq" id="WP_284133946.1">
    <property type="nucleotide sequence ID" value="NZ_JASKYM010000019.1"/>
</dbReference>
<evidence type="ECO:0008006" key="4">
    <source>
        <dbReference type="Google" id="ProtNLM"/>
    </source>
</evidence>
<evidence type="ECO:0000256" key="1">
    <source>
        <dbReference type="SAM" id="Coils"/>
    </source>
</evidence>